<sequence length="557" mass="61886">MKKIIAASIGNCVHVAGIMNFLSLAEREGYETEFCGAAISIDELICAIKTEKPDYVGVSYRLTPEPLEKILDELKSKIAAENIKGIKWLFAGTEPTAEVAKKSGIFSHIFNGTEDPDEVIGFLKGITFAKSDDYPQDLVSRIKSKYPYPILRHHIGLPSLEETIEAIKKVADAKVLDVISIAPDQNAQEHFFEQDKMDHRLDGAGGVPLRSKEDFKALYEASRRGNYPLLRCYSGTKDLIPFAEMLNETIKNAWCAVPLYWYSVLDKRGPRPVEEAIRENQQVMKWHGQRSIPVEVNESHHWSLRDAHDTIGVVTAYLAAYNAKKMGVKDYVAQYMFNVPPSISPAMDIAKMLAKIELIESLEDENFNVYRQARAGIASFPADLAQAKGQLASSAYLAMAIKPHIYHVVGYCEAHHAATADDVIESCKIVRGVIRNVMLGASDITKDPVIQERKNELIAEARVTLEAIKSLSPNVKDPLSDPSTLAKAVEIGILDAPHLRGNPAAKGQLVTQMINGALYAYDPVEKRVLTEKERIDRILSKIDTTTNICDFNHELVV</sequence>
<keyword evidence="7" id="KW-1185">Reference proteome</keyword>
<organism evidence="6">
    <name type="scientific">Tepidanaerobacter syntrophicus</name>
    <dbReference type="NCBI Taxonomy" id="224999"/>
    <lineage>
        <taxon>Bacteria</taxon>
        <taxon>Bacillati</taxon>
        <taxon>Bacillota</taxon>
        <taxon>Clostridia</taxon>
        <taxon>Thermosediminibacterales</taxon>
        <taxon>Tepidanaerobacteraceae</taxon>
        <taxon>Tepidanaerobacter</taxon>
    </lineage>
</organism>
<name>A0A0U9HNF9_9FIRM</name>
<evidence type="ECO:0000256" key="2">
    <source>
        <dbReference type="ARBA" id="ARBA00022628"/>
    </source>
</evidence>
<dbReference type="Gene3D" id="3.20.20.240">
    <property type="entry name" value="Methylmalonyl-CoA mutase"/>
    <property type="match status" value="1"/>
</dbReference>
<comment type="cofactor">
    <cofactor evidence="1">
        <name>adenosylcob(III)alamin</name>
        <dbReference type="ChEBI" id="CHEBI:18408"/>
    </cofactor>
</comment>
<dbReference type="Pfam" id="PF02310">
    <property type="entry name" value="B12-binding"/>
    <property type="match status" value="1"/>
</dbReference>
<evidence type="ECO:0000256" key="4">
    <source>
        <dbReference type="ARBA" id="ARBA00023285"/>
    </source>
</evidence>
<keyword evidence="4" id="KW-0170">Cobalt</keyword>
<evidence type="ECO:0000313" key="7">
    <source>
        <dbReference type="Proteomes" id="UP000062160"/>
    </source>
</evidence>
<dbReference type="InterPro" id="IPR006158">
    <property type="entry name" value="Cobalamin-bd"/>
</dbReference>
<dbReference type="GO" id="GO:0046872">
    <property type="term" value="F:metal ion binding"/>
    <property type="evidence" value="ECO:0007669"/>
    <property type="project" value="InterPro"/>
</dbReference>
<evidence type="ECO:0000256" key="1">
    <source>
        <dbReference type="ARBA" id="ARBA00001922"/>
    </source>
</evidence>
<dbReference type="EMBL" id="DF977001">
    <property type="protein sequence ID" value="GAQ25409.1"/>
    <property type="molecule type" value="Genomic_DNA"/>
</dbReference>
<dbReference type="GO" id="GO:0016853">
    <property type="term" value="F:isomerase activity"/>
    <property type="evidence" value="ECO:0007669"/>
    <property type="project" value="UniProtKB-KW"/>
</dbReference>
<dbReference type="Proteomes" id="UP000062160">
    <property type="component" value="Unassembled WGS sequence"/>
</dbReference>
<dbReference type="AlphaFoldDB" id="A0A0U9HNF9"/>
<dbReference type="RefSeq" id="WP_059032795.1">
    <property type="nucleotide sequence ID" value="NZ_DF977001.1"/>
</dbReference>
<dbReference type="PROSITE" id="PS51332">
    <property type="entry name" value="B12_BINDING"/>
    <property type="match status" value="1"/>
</dbReference>
<dbReference type="STRING" id="224999.GCA_001485475_01426"/>
<keyword evidence="2" id="KW-0846">Cobalamin</keyword>
<evidence type="ECO:0000313" key="6">
    <source>
        <dbReference type="EMBL" id="GAQ25409.1"/>
    </source>
</evidence>
<dbReference type="InterPro" id="IPR016176">
    <property type="entry name" value="Cbl-dep_enz_cat"/>
</dbReference>
<dbReference type="Gene3D" id="3.40.50.280">
    <property type="entry name" value="Cobalamin-binding domain"/>
    <property type="match status" value="1"/>
</dbReference>
<accession>A0A0U9HNF9</accession>
<keyword evidence="3" id="KW-0413">Isomerase</keyword>
<dbReference type="InterPro" id="IPR036724">
    <property type="entry name" value="Cobalamin-bd_sf"/>
</dbReference>
<dbReference type="SUPFAM" id="SSF51703">
    <property type="entry name" value="Cobalamin (vitamin B12)-dependent enzymes"/>
    <property type="match status" value="2"/>
</dbReference>
<protein>
    <submittedName>
        <fullName evidence="6">B12 binding domain-containing protein</fullName>
    </submittedName>
</protein>
<feature type="domain" description="B12-binding" evidence="5">
    <location>
        <begin position="1"/>
        <end position="130"/>
    </location>
</feature>
<dbReference type="GO" id="GO:0031419">
    <property type="term" value="F:cobalamin binding"/>
    <property type="evidence" value="ECO:0007669"/>
    <property type="project" value="UniProtKB-KW"/>
</dbReference>
<gene>
    <name evidence="6" type="ORF">TSYNT_7431</name>
</gene>
<reference evidence="6" key="1">
    <citation type="journal article" date="2016" name="Genome Announc.">
        <title>Draft Genome Sequence of the Syntrophic Lactate-Degrading Bacterium Tepidanaerobacter syntrophicus JLT.</title>
        <authorList>
            <person name="Matsuura N."/>
            <person name="Ohashi A."/>
            <person name="Tourlousse D.M."/>
            <person name="Sekiguchi Y."/>
        </authorList>
    </citation>
    <scope>NUCLEOTIDE SEQUENCE [LARGE SCALE GENOMIC DNA]</scope>
    <source>
        <strain evidence="6">JL</strain>
    </source>
</reference>
<evidence type="ECO:0000256" key="3">
    <source>
        <dbReference type="ARBA" id="ARBA00023235"/>
    </source>
</evidence>
<dbReference type="OrthoDB" id="5756833at2"/>
<dbReference type="SUPFAM" id="SSF52242">
    <property type="entry name" value="Cobalamin (vitamin B12)-binding domain"/>
    <property type="match status" value="1"/>
</dbReference>
<proteinExistence type="predicted"/>
<evidence type="ECO:0000259" key="5">
    <source>
        <dbReference type="PROSITE" id="PS51332"/>
    </source>
</evidence>